<keyword evidence="10 14" id="KW-0012">Acyltransferase</keyword>
<evidence type="ECO:0000256" key="2">
    <source>
        <dbReference type="ARBA" id="ARBA00008467"/>
    </source>
</evidence>
<dbReference type="PROSITE" id="PS00606">
    <property type="entry name" value="KS3_1"/>
    <property type="match status" value="1"/>
</dbReference>
<evidence type="ECO:0000313" key="19">
    <source>
        <dbReference type="Proteomes" id="UP000182192"/>
    </source>
</evidence>
<comment type="pathway">
    <text evidence="1 14">Lipid metabolism; fatty acid biosynthesis.</text>
</comment>
<keyword evidence="6 14" id="KW-0808">Transferase</keyword>
<evidence type="ECO:0000313" key="18">
    <source>
        <dbReference type="EMBL" id="SFC25253.1"/>
    </source>
</evidence>
<evidence type="ECO:0000256" key="16">
    <source>
        <dbReference type="RuleBase" id="RU003694"/>
    </source>
</evidence>
<evidence type="ECO:0000256" key="6">
    <source>
        <dbReference type="ARBA" id="ARBA00022679"/>
    </source>
</evidence>
<dbReference type="Pfam" id="PF02801">
    <property type="entry name" value="Ketoacyl-synt_C"/>
    <property type="match status" value="1"/>
</dbReference>
<dbReference type="EMBL" id="FOKQ01000009">
    <property type="protein sequence ID" value="SFC25253.1"/>
    <property type="molecule type" value="Genomic_DNA"/>
</dbReference>
<keyword evidence="7" id="KW-0276">Fatty acid metabolism</keyword>
<dbReference type="FunFam" id="3.40.47.10:FF:000018">
    <property type="entry name" value="3-oxoacyl-[acyl-carrier-protein] synthase 2"/>
    <property type="match status" value="1"/>
</dbReference>
<evidence type="ECO:0000256" key="1">
    <source>
        <dbReference type="ARBA" id="ARBA00005194"/>
    </source>
</evidence>
<dbReference type="Pfam" id="PF00109">
    <property type="entry name" value="ketoacyl-synt"/>
    <property type="match status" value="1"/>
</dbReference>
<comment type="function">
    <text evidence="11 14">Involved in the type II fatty acid elongation cycle. Catalyzes the elongation of a wide range of acyl-ACP by the addition of two carbons from malonyl-ACP to an acyl acceptor. Can efficiently catalyze the conversion of palmitoleoyl-ACP (cis-hexadec-9-enoyl-ACP) to cis-vaccenoyl-ACP (cis-octadec-11-enoyl-ACP), an essential step in the thermal regulation of fatty acid composition.</text>
</comment>
<evidence type="ECO:0000256" key="14">
    <source>
        <dbReference type="PIRNR" id="PIRNR000447"/>
    </source>
</evidence>
<evidence type="ECO:0000256" key="8">
    <source>
        <dbReference type="ARBA" id="ARBA00023098"/>
    </source>
</evidence>
<evidence type="ECO:0000256" key="3">
    <source>
        <dbReference type="ARBA" id="ARBA00012356"/>
    </source>
</evidence>
<dbReference type="UniPathway" id="UPA00094"/>
<keyword evidence="9 14" id="KW-0275">Fatty acid biosynthesis</keyword>
<dbReference type="NCBIfam" id="TIGR03150">
    <property type="entry name" value="fabF"/>
    <property type="match status" value="1"/>
</dbReference>
<feature type="domain" description="Ketosynthase family 3 (KS3)" evidence="17">
    <location>
        <begin position="2"/>
        <end position="409"/>
    </location>
</feature>
<dbReference type="SMART" id="SM00825">
    <property type="entry name" value="PKS_KS"/>
    <property type="match status" value="1"/>
</dbReference>
<dbReference type="GO" id="GO:0030497">
    <property type="term" value="P:fatty acid elongation"/>
    <property type="evidence" value="ECO:0007669"/>
    <property type="project" value="UniProtKB-ARBA"/>
</dbReference>
<dbReference type="PANTHER" id="PTHR11712">
    <property type="entry name" value="POLYKETIDE SYNTHASE-RELATED"/>
    <property type="match status" value="1"/>
</dbReference>
<dbReference type="AlphaFoldDB" id="A0A1I1HUZ5"/>
<evidence type="ECO:0000256" key="9">
    <source>
        <dbReference type="ARBA" id="ARBA00023160"/>
    </source>
</evidence>
<comment type="catalytic activity">
    <reaction evidence="12 14">
        <text>(9Z)-hexadecenoyl-[ACP] + malonyl-[ACP] + H(+) = 3-oxo-(11Z)-octadecenoyl-[ACP] + holo-[ACP] + CO2</text>
        <dbReference type="Rhea" id="RHEA:55040"/>
        <dbReference type="Rhea" id="RHEA-COMP:9623"/>
        <dbReference type="Rhea" id="RHEA-COMP:9685"/>
        <dbReference type="Rhea" id="RHEA-COMP:10800"/>
        <dbReference type="Rhea" id="RHEA-COMP:14074"/>
        <dbReference type="ChEBI" id="CHEBI:15378"/>
        <dbReference type="ChEBI" id="CHEBI:16526"/>
        <dbReference type="ChEBI" id="CHEBI:64479"/>
        <dbReference type="ChEBI" id="CHEBI:78449"/>
        <dbReference type="ChEBI" id="CHEBI:83989"/>
        <dbReference type="ChEBI" id="CHEBI:138538"/>
        <dbReference type="EC" id="2.3.1.179"/>
    </reaction>
</comment>
<dbReference type="Proteomes" id="UP000182192">
    <property type="component" value="Unassembled WGS sequence"/>
</dbReference>
<dbReference type="SUPFAM" id="SSF53901">
    <property type="entry name" value="Thiolase-like"/>
    <property type="match status" value="2"/>
</dbReference>
<dbReference type="InterPro" id="IPR017568">
    <property type="entry name" value="3-oxoacyl-ACP_synth-2"/>
</dbReference>
<comment type="catalytic activity">
    <reaction evidence="13 14">
        <text>a fatty acyl-[ACP] + malonyl-[ACP] + H(+) = a 3-oxoacyl-[ACP] + holo-[ACP] + CO2</text>
        <dbReference type="Rhea" id="RHEA:22836"/>
        <dbReference type="Rhea" id="RHEA-COMP:9623"/>
        <dbReference type="Rhea" id="RHEA-COMP:9685"/>
        <dbReference type="Rhea" id="RHEA-COMP:9916"/>
        <dbReference type="Rhea" id="RHEA-COMP:14125"/>
        <dbReference type="ChEBI" id="CHEBI:15378"/>
        <dbReference type="ChEBI" id="CHEBI:16526"/>
        <dbReference type="ChEBI" id="CHEBI:64479"/>
        <dbReference type="ChEBI" id="CHEBI:78449"/>
        <dbReference type="ChEBI" id="CHEBI:78776"/>
        <dbReference type="ChEBI" id="CHEBI:138651"/>
    </reaction>
</comment>
<organism evidence="18 19">
    <name type="scientific">Ruminococcus albus</name>
    <dbReference type="NCBI Taxonomy" id="1264"/>
    <lineage>
        <taxon>Bacteria</taxon>
        <taxon>Bacillati</taxon>
        <taxon>Bacillota</taxon>
        <taxon>Clostridia</taxon>
        <taxon>Eubacteriales</taxon>
        <taxon>Oscillospiraceae</taxon>
        <taxon>Ruminococcus</taxon>
    </lineage>
</organism>
<evidence type="ECO:0000256" key="12">
    <source>
        <dbReference type="ARBA" id="ARBA00047318"/>
    </source>
</evidence>
<feature type="active site" description="For beta-ketoacyl synthase activity" evidence="15">
    <location>
        <position position="162"/>
    </location>
</feature>
<evidence type="ECO:0000256" key="5">
    <source>
        <dbReference type="ARBA" id="ARBA00022516"/>
    </source>
</evidence>
<keyword evidence="8" id="KW-0443">Lipid metabolism</keyword>
<comment type="similarity">
    <text evidence="2 14 16">Belongs to the thiolase-like superfamily. Beta-ketoacyl-ACP synthases family.</text>
</comment>
<dbReference type="PROSITE" id="PS52004">
    <property type="entry name" value="KS3_2"/>
    <property type="match status" value="1"/>
</dbReference>
<keyword evidence="5 14" id="KW-0444">Lipid biosynthesis</keyword>
<dbReference type="OrthoDB" id="9808669at2"/>
<dbReference type="Gene3D" id="3.40.47.10">
    <property type="match status" value="1"/>
</dbReference>
<proteinExistence type="inferred from homology"/>
<dbReference type="CDD" id="cd00834">
    <property type="entry name" value="KAS_I_II"/>
    <property type="match status" value="1"/>
</dbReference>
<dbReference type="GO" id="GO:0004315">
    <property type="term" value="F:3-oxoacyl-[acyl-carrier-protein] synthase activity"/>
    <property type="evidence" value="ECO:0007669"/>
    <property type="project" value="UniProtKB-UniRule"/>
</dbReference>
<dbReference type="EC" id="2.3.1.179" evidence="3 14"/>
<dbReference type="InterPro" id="IPR016039">
    <property type="entry name" value="Thiolase-like"/>
</dbReference>
<dbReference type="PIRSF" id="PIRSF000447">
    <property type="entry name" value="KAS_II"/>
    <property type="match status" value="1"/>
</dbReference>
<name>A0A1I1HUZ5_RUMAL</name>
<dbReference type="InterPro" id="IPR014031">
    <property type="entry name" value="Ketoacyl_synth_C"/>
</dbReference>
<evidence type="ECO:0000256" key="15">
    <source>
        <dbReference type="PIRSR" id="PIRSR000447-1"/>
    </source>
</evidence>
<dbReference type="NCBIfam" id="NF005589">
    <property type="entry name" value="PRK07314.1"/>
    <property type="match status" value="1"/>
</dbReference>
<evidence type="ECO:0000259" key="17">
    <source>
        <dbReference type="PROSITE" id="PS52004"/>
    </source>
</evidence>
<evidence type="ECO:0000256" key="13">
    <source>
        <dbReference type="ARBA" id="ARBA00047659"/>
    </source>
</evidence>
<dbReference type="RefSeq" id="WP_074960836.1">
    <property type="nucleotide sequence ID" value="NZ_FOKQ01000009.1"/>
</dbReference>
<evidence type="ECO:0000256" key="4">
    <source>
        <dbReference type="ARBA" id="ARBA00014657"/>
    </source>
</evidence>
<reference evidence="18 19" key="1">
    <citation type="submission" date="2016-10" db="EMBL/GenBank/DDBJ databases">
        <authorList>
            <person name="de Groot N.N."/>
        </authorList>
    </citation>
    <scope>NUCLEOTIDE SEQUENCE [LARGE SCALE GENOMIC DNA]</scope>
    <source>
        <strain evidence="18 19">AR67</strain>
    </source>
</reference>
<evidence type="ECO:0000256" key="10">
    <source>
        <dbReference type="ARBA" id="ARBA00023315"/>
    </source>
</evidence>
<dbReference type="InterPro" id="IPR020841">
    <property type="entry name" value="PKS_Beta-ketoAc_synthase_dom"/>
</dbReference>
<sequence>MSRRVVITGMGTVNPLGKNVDEFWENIKANKVGLSYVDQFDASDFPVKIVGAVKDFDPSAYIDKKEARRMDRFTQFALYASKQALENAGSDLKDIDPYRVGVIIGVGIGGLNMTEAEVTKFNEKPDKVSVFFIPMMIGNMAAGTVAMKTGFKGDNYCTTTACASATHAIGEAFRKIKDGYLDACICGGSEACISRFALSGFNNMKALSQATELDKASTPFDANRQGFVLGEGAGMLVLEEYEHAKARGANIIAEIAGYGASGDAYHMTSPSPEGDAAAHAMKMAYTEAGLAPEDVSYINAHGTSTGLNDKYETKAVKLALGEDAARKTVINSTKSMIGHLLGAAGGVEAIITALSVKNDFVHKTVGYTTPDPECDLDYVTEGNREMTVKAALSNSLGFGGHNATICIKKCD</sequence>
<dbReference type="InterPro" id="IPR014030">
    <property type="entry name" value="Ketoacyl_synth_N"/>
</dbReference>
<dbReference type="InterPro" id="IPR018201">
    <property type="entry name" value="Ketoacyl_synth_AS"/>
</dbReference>
<evidence type="ECO:0000256" key="7">
    <source>
        <dbReference type="ARBA" id="ARBA00022832"/>
    </source>
</evidence>
<dbReference type="FunFam" id="3.40.47.10:FF:000029">
    <property type="entry name" value="3-oxoacyl-[acyl-carrier-protein] synthase 1"/>
    <property type="match status" value="1"/>
</dbReference>
<dbReference type="PANTHER" id="PTHR11712:SF336">
    <property type="entry name" value="3-OXOACYL-[ACYL-CARRIER-PROTEIN] SYNTHASE, MITOCHONDRIAL"/>
    <property type="match status" value="1"/>
</dbReference>
<protein>
    <recommendedName>
        <fullName evidence="4 14">3-oxoacyl-[acyl-carrier-protein] synthase 2</fullName>
        <ecNumber evidence="3 14">2.3.1.179</ecNumber>
    </recommendedName>
</protein>
<evidence type="ECO:0000256" key="11">
    <source>
        <dbReference type="ARBA" id="ARBA00024006"/>
    </source>
</evidence>
<dbReference type="GO" id="GO:0005829">
    <property type="term" value="C:cytosol"/>
    <property type="evidence" value="ECO:0007669"/>
    <property type="project" value="TreeGrafter"/>
</dbReference>
<dbReference type="InterPro" id="IPR000794">
    <property type="entry name" value="Beta-ketoacyl_synthase"/>
</dbReference>
<dbReference type="eggNOG" id="COG0304">
    <property type="taxonomic scope" value="Bacteria"/>
</dbReference>
<gene>
    <name evidence="18" type="ORF">SAMN02910406_01416</name>
</gene>
<accession>A0A1I1HUZ5</accession>